<comment type="similarity">
    <text evidence="2">Belongs to the peptidase M24B family.</text>
</comment>
<dbReference type="InterPro" id="IPR052433">
    <property type="entry name" value="X-Pro_dipept-like"/>
</dbReference>
<dbReference type="Pfam" id="PF05195">
    <property type="entry name" value="AMP_N"/>
    <property type="match status" value="1"/>
</dbReference>
<evidence type="ECO:0000256" key="2">
    <source>
        <dbReference type="ARBA" id="ARBA00008766"/>
    </source>
</evidence>
<name>A0A644ZP99_9ZZZZ</name>
<dbReference type="PANTHER" id="PTHR43226">
    <property type="entry name" value="XAA-PRO AMINOPEPTIDASE 3"/>
    <property type="match status" value="1"/>
</dbReference>
<dbReference type="SUPFAM" id="SSF55920">
    <property type="entry name" value="Creatinase/aminopeptidase"/>
    <property type="match status" value="1"/>
</dbReference>
<dbReference type="InterPro" id="IPR036005">
    <property type="entry name" value="Creatinase/aminopeptidase-like"/>
</dbReference>
<evidence type="ECO:0000313" key="7">
    <source>
        <dbReference type="EMBL" id="MPM42770.1"/>
    </source>
</evidence>
<dbReference type="EC" id="3.4.11.9" evidence="7"/>
<dbReference type="AlphaFoldDB" id="A0A644ZP99"/>
<dbReference type="InterPro" id="IPR029149">
    <property type="entry name" value="Creatin/AminoP/Spt16_N"/>
</dbReference>
<evidence type="ECO:0000256" key="1">
    <source>
        <dbReference type="ARBA" id="ARBA00001936"/>
    </source>
</evidence>
<dbReference type="PANTHER" id="PTHR43226:SF4">
    <property type="entry name" value="XAA-PRO AMINOPEPTIDASE 3"/>
    <property type="match status" value="1"/>
</dbReference>
<dbReference type="SUPFAM" id="SSF53092">
    <property type="entry name" value="Creatinase/prolidase N-terminal domain"/>
    <property type="match status" value="1"/>
</dbReference>
<dbReference type="Gene3D" id="3.90.230.10">
    <property type="entry name" value="Creatinase/methionine aminopeptidase superfamily"/>
    <property type="match status" value="1"/>
</dbReference>
<dbReference type="EMBL" id="VSSQ01009853">
    <property type="protein sequence ID" value="MPM42770.1"/>
    <property type="molecule type" value="Genomic_DNA"/>
</dbReference>
<organism evidence="7">
    <name type="scientific">bioreactor metagenome</name>
    <dbReference type="NCBI Taxonomy" id="1076179"/>
    <lineage>
        <taxon>unclassified sequences</taxon>
        <taxon>metagenomes</taxon>
        <taxon>ecological metagenomes</taxon>
    </lineage>
</organism>
<dbReference type="GO" id="GO:0006508">
    <property type="term" value="P:proteolysis"/>
    <property type="evidence" value="ECO:0007669"/>
    <property type="project" value="TreeGrafter"/>
</dbReference>
<dbReference type="Pfam" id="PF00557">
    <property type="entry name" value="Peptidase_M24"/>
    <property type="match status" value="1"/>
</dbReference>
<evidence type="ECO:0000256" key="3">
    <source>
        <dbReference type="ARBA" id="ARBA00022723"/>
    </source>
</evidence>
<comment type="cofactor">
    <cofactor evidence="1">
        <name>Mn(2+)</name>
        <dbReference type="ChEBI" id="CHEBI:29035"/>
    </cofactor>
</comment>
<dbReference type="PROSITE" id="PS00491">
    <property type="entry name" value="PROLINE_PEPTIDASE"/>
    <property type="match status" value="1"/>
</dbReference>
<proteinExistence type="inferred from homology"/>
<keyword evidence="7" id="KW-0031">Aminopeptidase</keyword>
<dbReference type="GO" id="GO:0070006">
    <property type="term" value="F:metalloaminopeptidase activity"/>
    <property type="evidence" value="ECO:0007669"/>
    <property type="project" value="InterPro"/>
</dbReference>
<dbReference type="InterPro" id="IPR001131">
    <property type="entry name" value="Peptidase_M24B_aminopep-P_CS"/>
</dbReference>
<reference evidence="7" key="1">
    <citation type="submission" date="2019-08" db="EMBL/GenBank/DDBJ databases">
        <authorList>
            <person name="Kucharzyk K."/>
            <person name="Murdoch R.W."/>
            <person name="Higgins S."/>
            <person name="Loffler F."/>
        </authorList>
    </citation>
    <scope>NUCLEOTIDE SEQUENCE</scope>
</reference>
<dbReference type="Gene3D" id="3.40.350.10">
    <property type="entry name" value="Creatinase/prolidase N-terminal domain"/>
    <property type="match status" value="1"/>
</dbReference>
<keyword evidence="7" id="KW-0645">Protease</keyword>
<keyword evidence="4 7" id="KW-0378">Hydrolase</keyword>
<evidence type="ECO:0000256" key="4">
    <source>
        <dbReference type="ARBA" id="ARBA00022801"/>
    </source>
</evidence>
<keyword evidence="3" id="KW-0479">Metal-binding</keyword>
<dbReference type="InterPro" id="IPR000994">
    <property type="entry name" value="Pept_M24"/>
</dbReference>
<sequence length="412" mass="47464">MNSNFYINNRVRFAERMEDYSTAVFFSGKAPRESADQEYEFSVDRNFFYLTGIDREDMVLIINKIAGKVTEALYIPPVDEYFEKWFGILMRKEEAQELSGIKTIEERDSFMAQFAKKLSSSDRPDNVYIFSYIVDKDESYDSYRSLANWIRNQYPAVNIKSSLDIMIELRSSKHEEEVNEIKTAIGYTKEALEFVMKNLKPGKFEYQVKADFEYQLMLRGSKPSFKTIGASGAKAVILHYIELKQKIEDGSLILLDLGALSNNYASDITRTYPANGKFTQRQKDIYNIVLEAQDVTMDAMHVGASEVEVNDKVKAHFAKGLRSLNIIKDDADVEKYYYHGIGHPLGLDVHDLRRRDKIMQENNVYTVEPGLYIKEEGIGIRIEDDVWVTKGGIINLSKDIIKTVNDIENFMK</sequence>
<dbReference type="GO" id="GO:0005829">
    <property type="term" value="C:cytosol"/>
    <property type="evidence" value="ECO:0007669"/>
    <property type="project" value="TreeGrafter"/>
</dbReference>
<evidence type="ECO:0000259" key="6">
    <source>
        <dbReference type="SMART" id="SM01011"/>
    </source>
</evidence>
<accession>A0A644ZP99</accession>
<dbReference type="SMART" id="SM01011">
    <property type="entry name" value="AMP_N"/>
    <property type="match status" value="1"/>
</dbReference>
<protein>
    <submittedName>
        <fullName evidence="7">Xaa-Pro aminopeptidase</fullName>
        <ecNumber evidence="7">3.4.11.9</ecNumber>
    </submittedName>
</protein>
<keyword evidence="5" id="KW-0464">Manganese</keyword>
<comment type="caution">
    <text evidence="7">The sequence shown here is derived from an EMBL/GenBank/DDBJ whole genome shotgun (WGS) entry which is preliminary data.</text>
</comment>
<evidence type="ECO:0000256" key="5">
    <source>
        <dbReference type="ARBA" id="ARBA00023211"/>
    </source>
</evidence>
<gene>
    <name evidence="7" type="primary">pepP_10</name>
    <name evidence="7" type="ORF">SDC9_89441</name>
</gene>
<feature type="domain" description="Aminopeptidase P N-terminal" evidence="6">
    <location>
        <begin position="1"/>
        <end position="135"/>
    </location>
</feature>
<dbReference type="InterPro" id="IPR007865">
    <property type="entry name" value="Aminopep_P_N"/>
</dbReference>
<dbReference type="GO" id="GO:0030145">
    <property type="term" value="F:manganese ion binding"/>
    <property type="evidence" value="ECO:0007669"/>
    <property type="project" value="InterPro"/>
</dbReference>